<protein>
    <submittedName>
        <fullName evidence="2">Uncharacterized protein</fullName>
    </submittedName>
</protein>
<sequence>MANKVKASVKALGSTSKRSKQKVVTEEDDTETESQLKGARTAVSSAEGSALHRIERQTANIHFTMQNQTDKVDYCLKRDKRHIKKWAVMDMEEEPANKEAFIQNQAEGLGQDLDIMPSPMVVEQEDRGDEDKEICKEVEGPYKENKEGHKVDNDETMKKPEVEEL</sequence>
<gene>
    <name evidence="2" type="ORF">M422DRAFT_253431</name>
</gene>
<proteinExistence type="predicted"/>
<reference evidence="2 3" key="1">
    <citation type="submission" date="2014-06" db="EMBL/GenBank/DDBJ databases">
        <title>Evolutionary Origins and Diversification of the Mycorrhizal Mutualists.</title>
        <authorList>
            <consortium name="DOE Joint Genome Institute"/>
            <consortium name="Mycorrhizal Genomics Consortium"/>
            <person name="Kohler A."/>
            <person name="Kuo A."/>
            <person name="Nagy L.G."/>
            <person name="Floudas D."/>
            <person name="Copeland A."/>
            <person name="Barry K.W."/>
            <person name="Cichocki N."/>
            <person name="Veneault-Fourrey C."/>
            <person name="LaButti K."/>
            <person name="Lindquist E.A."/>
            <person name="Lipzen A."/>
            <person name="Lundell T."/>
            <person name="Morin E."/>
            <person name="Murat C."/>
            <person name="Riley R."/>
            <person name="Ohm R."/>
            <person name="Sun H."/>
            <person name="Tunlid A."/>
            <person name="Henrissat B."/>
            <person name="Grigoriev I.V."/>
            <person name="Hibbett D.S."/>
            <person name="Martin F."/>
        </authorList>
    </citation>
    <scope>NUCLEOTIDE SEQUENCE [LARGE SCALE GENOMIC DNA]</scope>
    <source>
        <strain evidence="2 3">SS14</strain>
    </source>
</reference>
<dbReference type="Proteomes" id="UP000054279">
    <property type="component" value="Unassembled WGS sequence"/>
</dbReference>
<keyword evidence="3" id="KW-1185">Reference proteome</keyword>
<feature type="region of interest" description="Disordered" evidence="1">
    <location>
        <begin position="1"/>
        <end position="49"/>
    </location>
</feature>
<evidence type="ECO:0000313" key="3">
    <source>
        <dbReference type="Proteomes" id="UP000054279"/>
    </source>
</evidence>
<evidence type="ECO:0000256" key="1">
    <source>
        <dbReference type="SAM" id="MobiDB-lite"/>
    </source>
</evidence>
<name>A0A0C9VMV0_SPHS4</name>
<dbReference type="AlphaFoldDB" id="A0A0C9VMV0"/>
<feature type="region of interest" description="Disordered" evidence="1">
    <location>
        <begin position="122"/>
        <end position="165"/>
    </location>
</feature>
<dbReference type="HOGENOM" id="CLU_1696610_0_0_1"/>
<organism evidence="2 3">
    <name type="scientific">Sphaerobolus stellatus (strain SS14)</name>
    <dbReference type="NCBI Taxonomy" id="990650"/>
    <lineage>
        <taxon>Eukaryota</taxon>
        <taxon>Fungi</taxon>
        <taxon>Dikarya</taxon>
        <taxon>Basidiomycota</taxon>
        <taxon>Agaricomycotina</taxon>
        <taxon>Agaricomycetes</taxon>
        <taxon>Phallomycetidae</taxon>
        <taxon>Geastrales</taxon>
        <taxon>Sphaerobolaceae</taxon>
        <taxon>Sphaerobolus</taxon>
    </lineage>
</organism>
<feature type="compositionally biased region" description="Basic and acidic residues" evidence="1">
    <location>
        <begin position="129"/>
        <end position="165"/>
    </location>
</feature>
<evidence type="ECO:0000313" key="2">
    <source>
        <dbReference type="EMBL" id="KIJ43227.1"/>
    </source>
</evidence>
<accession>A0A0C9VMV0</accession>
<dbReference type="EMBL" id="KN837124">
    <property type="protein sequence ID" value="KIJ43227.1"/>
    <property type="molecule type" value="Genomic_DNA"/>
</dbReference>